<sequence length="108" mass="12890">MHKIFVYTIIFGFLLPKKYLKFHALLWPLTYLHWKTNNDKCAVTQLEKYLKGDKNVPTVENDHDDGDANFMKRFFKGWGINLTMRGIHTCTLIIFTVSWLITMYRLLF</sequence>
<gene>
    <name evidence="2" type="ORF">LCMiAC01_05850</name>
</gene>
<organism evidence="2">
    <name type="scientific">Mimivirus LCMiAC01</name>
    <dbReference type="NCBI Taxonomy" id="2506608"/>
    <lineage>
        <taxon>Viruses</taxon>
        <taxon>Varidnaviria</taxon>
        <taxon>Bamfordvirae</taxon>
        <taxon>Nucleocytoviricota</taxon>
        <taxon>Megaviricetes</taxon>
        <taxon>Imitervirales</taxon>
        <taxon>Mimiviridae</taxon>
        <taxon>Klosneuvirinae</taxon>
    </lineage>
</organism>
<accession>A0A481Z075</accession>
<keyword evidence="1" id="KW-0472">Membrane</keyword>
<evidence type="ECO:0000256" key="1">
    <source>
        <dbReference type="SAM" id="Phobius"/>
    </source>
</evidence>
<evidence type="ECO:0000313" key="2">
    <source>
        <dbReference type="EMBL" id="QBK88903.1"/>
    </source>
</evidence>
<reference evidence="2" key="1">
    <citation type="journal article" date="2019" name="MBio">
        <title>Virus Genomes from Deep Sea Sediments Expand the Ocean Megavirome and Support Independent Origins of Viral Gigantism.</title>
        <authorList>
            <person name="Backstrom D."/>
            <person name="Yutin N."/>
            <person name="Jorgensen S.L."/>
            <person name="Dharamshi J."/>
            <person name="Homa F."/>
            <person name="Zaremba-Niedwiedzka K."/>
            <person name="Spang A."/>
            <person name="Wolf Y.I."/>
            <person name="Koonin E.V."/>
            <person name="Ettema T.J."/>
        </authorList>
    </citation>
    <scope>NUCLEOTIDE SEQUENCE</scope>
</reference>
<name>A0A481Z075_9VIRU</name>
<proteinExistence type="predicted"/>
<feature type="transmembrane region" description="Helical" evidence="1">
    <location>
        <begin position="86"/>
        <end position="107"/>
    </location>
</feature>
<protein>
    <submittedName>
        <fullName evidence="2">Uncharacterized protein</fullName>
    </submittedName>
</protein>
<keyword evidence="1" id="KW-1133">Transmembrane helix</keyword>
<dbReference type="EMBL" id="MK500405">
    <property type="protein sequence ID" value="QBK88903.1"/>
    <property type="molecule type" value="Genomic_DNA"/>
</dbReference>
<keyword evidence="1" id="KW-0812">Transmembrane</keyword>